<dbReference type="EMBL" id="CP004044">
    <property type="protein sequence ID" value="AGC68881.1"/>
    <property type="molecule type" value="Genomic_DNA"/>
</dbReference>
<name>L7VR49_THES1</name>
<gene>
    <name evidence="1" type="ordered locus">Cst_c19040</name>
</gene>
<dbReference type="Proteomes" id="UP000011220">
    <property type="component" value="Chromosome"/>
</dbReference>
<dbReference type="PATRIC" id="fig|1121335.3.peg.1903"/>
<dbReference type="AlphaFoldDB" id="L7VR49"/>
<sequence>MEGALENPIHWVPTVQSRRAVIPSAESLRQTDRAGYKLS</sequence>
<keyword evidence="2" id="KW-1185">Reference proteome</keyword>
<proteinExistence type="predicted"/>
<accession>L7VR49</accession>
<evidence type="ECO:0000313" key="2">
    <source>
        <dbReference type="Proteomes" id="UP000011220"/>
    </source>
</evidence>
<protein>
    <submittedName>
        <fullName evidence="1">Uncharacterized protein</fullName>
    </submittedName>
</protein>
<organism evidence="1 2">
    <name type="scientific">Thermoclostridium stercorarium (strain ATCC 35414 / DSM 8532 / NCIMB 11754)</name>
    <name type="common">Clostridium stercorarium</name>
    <dbReference type="NCBI Taxonomy" id="1121335"/>
    <lineage>
        <taxon>Bacteria</taxon>
        <taxon>Bacillati</taxon>
        <taxon>Bacillota</taxon>
        <taxon>Clostridia</taxon>
        <taxon>Eubacteriales</taxon>
        <taxon>Oscillospiraceae</taxon>
        <taxon>Thermoclostridium</taxon>
    </lineage>
</organism>
<reference evidence="1 2" key="1">
    <citation type="journal article" date="2013" name="Genome Announc.">
        <title>Complete genome sequence of Clostridium stercorarium subsp. stercorarium strain DSM 8532, a thermophilic degrader of plant cell wall fibers.</title>
        <authorList>
            <person name="Poehlein A."/>
            <person name="Zverlov V.V."/>
            <person name="Daniel R."/>
            <person name="Schwarz W.H."/>
            <person name="Liebl W."/>
        </authorList>
    </citation>
    <scope>NUCLEOTIDE SEQUENCE [LARGE SCALE GENOMIC DNA]</scope>
    <source>
        <strain evidence="2">ATCC 35414 / DSM 8532 / NCIMB 11754</strain>
    </source>
</reference>
<dbReference type="KEGG" id="css:Cst_c19040"/>
<evidence type="ECO:0000313" key="1">
    <source>
        <dbReference type="EMBL" id="AGC68881.1"/>
    </source>
</evidence>